<name>A0A6N3CGG1_STRSL</name>
<sequence>MTTQTLTNLIHLLDLILLQVIGGNPDDKK</sequence>
<dbReference type="AlphaFoldDB" id="A0A6N3CGG1"/>
<accession>A0A6N3CGG1</accession>
<protein>
    <submittedName>
        <fullName evidence="1">Uncharacterized protein</fullName>
    </submittedName>
</protein>
<reference evidence="1" key="1">
    <citation type="submission" date="2019-11" db="EMBL/GenBank/DDBJ databases">
        <authorList>
            <person name="Feng L."/>
        </authorList>
    </citation>
    <scope>NUCLEOTIDE SEQUENCE</scope>
    <source>
        <strain evidence="1">SSalivariusLFYP6</strain>
    </source>
</reference>
<dbReference type="EMBL" id="CACRUJ010000006">
    <property type="protein sequence ID" value="VYU12957.1"/>
    <property type="molecule type" value="Genomic_DNA"/>
</dbReference>
<evidence type="ECO:0000313" key="1">
    <source>
        <dbReference type="EMBL" id="VYU12957.1"/>
    </source>
</evidence>
<gene>
    <name evidence="1" type="ORF">SSLFYP6_01628</name>
</gene>
<organism evidence="1">
    <name type="scientific">Streptococcus salivarius</name>
    <dbReference type="NCBI Taxonomy" id="1304"/>
    <lineage>
        <taxon>Bacteria</taxon>
        <taxon>Bacillati</taxon>
        <taxon>Bacillota</taxon>
        <taxon>Bacilli</taxon>
        <taxon>Lactobacillales</taxon>
        <taxon>Streptococcaceae</taxon>
        <taxon>Streptococcus</taxon>
    </lineage>
</organism>
<proteinExistence type="predicted"/>